<dbReference type="Proteomes" id="UP000507470">
    <property type="component" value="Unassembled WGS sequence"/>
</dbReference>
<keyword evidence="4" id="KW-1185">Reference proteome</keyword>
<sequence length="284" mass="32918">MDKFQSMCESQTAINSVNGITWYREKNARKNTYLYNIKNSKLFLECCQGYKFNQINQTCDDCPEGKYGYNCQDDCSENFFGLRCKYRCNCKENETCNKVHGCRIIENIDAGIPMILDKESSTTLKDELTVPTEHMTHTLQGDDGGDPVNSIIIAVLLAVLVIIVLVIVWKEREKICRRITDSQMSSVHERHKRRHANEDDENAYSEIRESKMVRPMTVYGRKLSQCELDNQYNHLSLKQTNGISRINNYLYNMPKEYTEPIDRIGNDCEKTSEKTDQSDRPNES</sequence>
<keyword evidence="2" id="KW-1133">Transmembrane helix</keyword>
<evidence type="ECO:0000256" key="2">
    <source>
        <dbReference type="SAM" id="Phobius"/>
    </source>
</evidence>
<evidence type="ECO:0000256" key="1">
    <source>
        <dbReference type="SAM" id="MobiDB-lite"/>
    </source>
</evidence>
<dbReference type="InterPro" id="IPR009030">
    <property type="entry name" value="Growth_fac_rcpt_cys_sf"/>
</dbReference>
<proteinExistence type="predicted"/>
<feature type="region of interest" description="Disordered" evidence="1">
    <location>
        <begin position="261"/>
        <end position="284"/>
    </location>
</feature>
<reference evidence="3 4" key="1">
    <citation type="submission" date="2020-06" db="EMBL/GenBank/DDBJ databases">
        <authorList>
            <person name="Li R."/>
            <person name="Bekaert M."/>
        </authorList>
    </citation>
    <scope>NUCLEOTIDE SEQUENCE [LARGE SCALE GENOMIC DNA]</scope>
    <source>
        <strain evidence="4">wild</strain>
    </source>
</reference>
<dbReference type="OrthoDB" id="6105671at2759"/>
<organism evidence="3 4">
    <name type="scientific">Mytilus coruscus</name>
    <name type="common">Sea mussel</name>
    <dbReference type="NCBI Taxonomy" id="42192"/>
    <lineage>
        <taxon>Eukaryota</taxon>
        <taxon>Metazoa</taxon>
        <taxon>Spiralia</taxon>
        <taxon>Lophotrochozoa</taxon>
        <taxon>Mollusca</taxon>
        <taxon>Bivalvia</taxon>
        <taxon>Autobranchia</taxon>
        <taxon>Pteriomorphia</taxon>
        <taxon>Mytilida</taxon>
        <taxon>Mytiloidea</taxon>
        <taxon>Mytilidae</taxon>
        <taxon>Mytilinae</taxon>
        <taxon>Mytilus</taxon>
    </lineage>
</organism>
<dbReference type="SUPFAM" id="SSF57184">
    <property type="entry name" value="Growth factor receptor domain"/>
    <property type="match status" value="1"/>
</dbReference>
<accession>A0A6J8ELM9</accession>
<evidence type="ECO:0008006" key="5">
    <source>
        <dbReference type="Google" id="ProtNLM"/>
    </source>
</evidence>
<dbReference type="Gene3D" id="2.170.300.10">
    <property type="entry name" value="Tie2 ligand-binding domain superfamily"/>
    <property type="match status" value="1"/>
</dbReference>
<feature type="transmembrane region" description="Helical" evidence="2">
    <location>
        <begin position="151"/>
        <end position="169"/>
    </location>
</feature>
<dbReference type="EMBL" id="CACVKT020009175">
    <property type="protein sequence ID" value="CAC5420833.1"/>
    <property type="molecule type" value="Genomic_DNA"/>
</dbReference>
<evidence type="ECO:0000313" key="3">
    <source>
        <dbReference type="EMBL" id="CAC5420833.1"/>
    </source>
</evidence>
<keyword evidence="2" id="KW-0812">Transmembrane</keyword>
<evidence type="ECO:0000313" key="4">
    <source>
        <dbReference type="Proteomes" id="UP000507470"/>
    </source>
</evidence>
<gene>
    <name evidence="3" type="ORF">MCOR_53018</name>
</gene>
<keyword evidence="2" id="KW-0472">Membrane</keyword>
<name>A0A6J8ELM9_MYTCO</name>
<protein>
    <recommendedName>
        <fullName evidence="5">MEGF10_11</fullName>
    </recommendedName>
</protein>
<dbReference type="AlphaFoldDB" id="A0A6J8ELM9"/>